<dbReference type="Proteomes" id="UP001597185">
    <property type="component" value="Unassembled WGS sequence"/>
</dbReference>
<protein>
    <submittedName>
        <fullName evidence="2">Helix-turn-helix transcriptional regulator</fullName>
    </submittedName>
</protein>
<name>A0ABD6C5Y0_9EURY</name>
<keyword evidence="3" id="KW-1185">Reference proteome</keyword>
<dbReference type="RefSeq" id="WP_256419345.1">
    <property type="nucleotide sequence ID" value="NZ_JANHDL010000017.1"/>
</dbReference>
<dbReference type="EMBL" id="JBHUDB010000020">
    <property type="protein sequence ID" value="MFD1572034.1"/>
    <property type="molecule type" value="Genomic_DNA"/>
</dbReference>
<sequence>MTTRQSAAPERGVRLITNDSDASTDGIVCSAVSPRLTEWIPELLTALRPRSQQTVRQHATRDDPFRASSAILSGICPEWTTTTDTWSDDTAEAVAYTRAIAALALTYVDDDPDALSAYHRQRYADLTDTVESVGTGRGPVNGDLGALAKGPVALHRDLDDDPQPLTLLLDGEAWTDLTDRRTGVRALAAIAVLGDGFDVRVVASPALQRELTRRYPRWSAIHLDLTGDRDRSHRGGRRRRDHQAPTDAHPAWTALDGLAATPGKRRLLGNLTATHGRRYRDLAHDHAIDIEAGTVSRYVLDLENRGLVTVDRRGQYNTVRLSDRGETAVTQFLDADDELVHPNQCQLDTGLTEAPHEFTSTVSPHRGGHGGDTPTHIDAWVAATGDPEADADYVQWLQPPDGSNETQAIHQRFAAAARDDGVTLVDDRSEPFDDGRVTYLSHHDDEVLVIGQWGGPLATLGRLAATLLSEKALSKILTPSQVGHEFAAIHDGVTDHDPGRTLRRGHQVGWLSDDDTTYEAWRQRVEAVRDTHLRRLAELVHSTDTAARAALFEDLHGLLASATHLYDAAGIDLTTTIRLPDTDTLTRNPTQLRDLCQFLAKTVPKQSVYGIHSGYRMLFEDRPEKLRRRLPYDVEEEAQFDLTMSWVLAGPTATALHDDITTALTNELTAVREAIADGTEAAPTLEIPVIDGTTYPAIREVIDEIAVAHDVQWTPKDRQQLVRLCLRSFGPSESSRRACPYDVVDSLLRAIPMSRTPTPAVVEQAAATLSPTRFRPDLVPTATKLYATLLTAGGPLGRSELIEQAGISASSYDRRLSAVQALDRVCAVQENGHRRWIVDDASTHPTAWMPPAMWPSNRGHATAQLETYRHPKTPTRNRSPTSVRSRCCHGDTANWWQAQGRIATALDGETDQHRPVPANLEPTAQSIVWQARIRIHQASCSHTDT</sequence>
<organism evidence="2 3">
    <name type="scientific">Halorubrum laminariae</name>
    <dbReference type="NCBI Taxonomy" id="1433523"/>
    <lineage>
        <taxon>Archaea</taxon>
        <taxon>Methanobacteriati</taxon>
        <taxon>Methanobacteriota</taxon>
        <taxon>Stenosarchaea group</taxon>
        <taxon>Halobacteria</taxon>
        <taxon>Halobacteriales</taxon>
        <taxon>Haloferacaceae</taxon>
        <taxon>Halorubrum</taxon>
    </lineage>
</organism>
<dbReference type="InterPro" id="IPR036390">
    <property type="entry name" value="WH_DNA-bd_sf"/>
</dbReference>
<dbReference type="Gene3D" id="1.10.10.10">
    <property type="entry name" value="Winged helix-like DNA-binding domain superfamily/Winged helix DNA-binding domain"/>
    <property type="match status" value="1"/>
</dbReference>
<dbReference type="SUPFAM" id="SSF46785">
    <property type="entry name" value="Winged helix' DNA-binding domain"/>
    <property type="match status" value="1"/>
</dbReference>
<evidence type="ECO:0000313" key="3">
    <source>
        <dbReference type="Proteomes" id="UP001597185"/>
    </source>
</evidence>
<reference evidence="2 3" key="1">
    <citation type="journal article" date="2019" name="Int. J. Syst. Evol. Microbiol.">
        <title>The Global Catalogue of Microorganisms (GCM) 10K type strain sequencing project: providing services to taxonomists for standard genome sequencing and annotation.</title>
        <authorList>
            <consortium name="The Broad Institute Genomics Platform"/>
            <consortium name="The Broad Institute Genome Sequencing Center for Infectious Disease"/>
            <person name="Wu L."/>
            <person name="Ma J."/>
        </authorList>
    </citation>
    <scope>NUCLEOTIDE SEQUENCE [LARGE SCALE GENOMIC DNA]</scope>
    <source>
        <strain evidence="2 3">CGMCC 1.12689</strain>
    </source>
</reference>
<comment type="caution">
    <text evidence="2">The sequence shown here is derived from an EMBL/GenBank/DDBJ whole genome shotgun (WGS) entry which is preliminary data.</text>
</comment>
<gene>
    <name evidence="2" type="ORF">ACFR9T_15850</name>
</gene>
<proteinExistence type="predicted"/>
<dbReference type="AlphaFoldDB" id="A0ABD6C5Y0"/>
<evidence type="ECO:0000313" key="2">
    <source>
        <dbReference type="EMBL" id="MFD1572034.1"/>
    </source>
</evidence>
<feature type="region of interest" description="Disordered" evidence="1">
    <location>
        <begin position="229"/>
        <end position="248"/>
    </location>
</feature>
<evidence type="ECO:0000256" key="1">
    <source>
        <dbReference type="SAM" id="MobiDB-lite"/>
    </source>
</evidence>
<dbReference type="InterPro" id="IPR036388">
    <property type="entry name" value="WH-like_DNA-bd_sf"/>
</dbReference>
<accession>A0ABD6C5Y0</accession>